<organism evidence="4 5">
    <name type="scientific">Rurimicrobium arvi</name>
    <dbReference type="NCBI Taxonomy" id="2049916"/>
    <lineage>
        <taxon>Bacteria</taxon>
        <taxon>Pseudomonadati</taxon>
        <taxon>Bacteroidota</taxon>
        <taxon>Chitinophagia</taxon>
        <taxon>Chitinophagales</taxon>
        <taxon>Chitinophagaceae</taxon>
        <taxon>Rurimicrobium</taxon>
    </lineage>
</organism>
<feature type="domain" description="Carbohydrate kinase PfkB" evidence="3">
    <location>
        <begin position="17"/>
        <end position="315"/>
    </location>
</feature>
<evidence type="ECO:0000256" key="2">
    <source>
        <dbReference type="ARBA" id="ARBA00022777"/>
    </source>
</evidence>
<dbReference type="GO" id="GO:0016301">
    <property type="term" value="F:kinase activity"/>
    <property type="evidence" value="ECO:0007669"/>
    <property type="project" value="UniProtKB-KW"/>
</dbReference>
<dbReference type="CDD" id="cd01172">
    <property type="entry name" value="RfaE_like"/>
    <property type="match status" value="1"/>
</dbReference>
<reference evidence="5" key="1">
    <citation type="journal article" date="2019" name="Int. J. Syst. Evol. Microbiol.">
        <title>The Global Catalogue of Microorganisms (GCM) 10K type strain sequencing project: providing services to taxonomists for standard genome sequencing and annotation.</title>
        <authorList>
            <consortium name="The Broad Institute Genomics Platform"/>
            <consortium name="The Broad Institute Genome Sequencing Center for Infectious Disease"/>
            <person name="Wu L."/>
            <person name="Ma J."/>
        </authorList>
    </citation>
    <scope>NUCLEOTIDE SEQUENCE [LARGE SCALE GENOMIC DNA]</scope>
    <source>
        <strain evidence="5">JCM 31921</strain>
    </source>
</reference>
<protein>
    <submittedName>
        <fullName evidence="4">D-glycero-beta-D-manno-heptose-7-phosphate kinase</fullName>
    </submittedName>
</protein>
<evidence type="ECO:0000259" key="3">
    <source>
        <dbReference type="Pfam" id="PF00294"/>
    </source>
</evidence>
<dbReference type="InterPro" id="IPR011913">
    <property type="entry name" value="RfaE_dom_I"/>
</dbReference>
<evidence type="ECO:0000313" key="5">
    <source>
        <dbReference type="Proteomes" id="UP001501410"/>
    </source>
</evidence>
<name>A0ABP8MUA1_9BACT</name>
<dbReference type="EMBL" id="BAABEZ010000022">
    <property type="protein sequence ID" value="GAA4455116.1"/>
    <property type="molecule type" value="Genomic_DNA"/>
</dbReference>
<accession>A0ABP8MUA1</accession>
<dbReference type="InterPro" id="IPR029056">
    <property type="entry name" value="Ribokinase-like"/>
</dbReference>
<dbReference type="Pfam" id="PF00294">
    <property type="entry name" value="PfkB"/>
    <property type="match status" value="1"/>
</dbReference>
<keyword evidence="2 4" id="KW-0418">Kinase</keyword>
<dbReference type="Proteomes" id="UP001501410">
    <property type="component" value="Unassembled WGS sequence"/>
</dbReference>
<dbReference type="PANTHER" id="PTHR46969">
    <property type="entry name" value="BIFUNCTIONAL PROTEIN HLDE"/>
    <property type="match status" value="1"/>
</dbReference>
<gene>
    <name evidence="4" type="primary">rfaE1</name>
    <name evidence="4" type="ORF">GCM10023092_18240</name>
</gene>
<dbReference type="PANTHER" id="PTHR46969:SF1">
    <property type="entry name" value="BIFUNCTIONAL PROTEIN HLDE"/>
    <property type="match status" value="1"/>
</dbReference>
<evidence type="ECO:0000256" key="1">
    <source>
        <dbReference type="ARBA" id="ARBA00022679"/>
    </source>
</evidence>
<dbReference type="InterPro" id="IPR002173">
    <property type="entry name" value="Carboh/pur_kinase_PfkB_CS"/>
</dbReference>
<dbReference type="SUPFAM" id="SSF53613">
    <property type="entry name" value="Ribokinase-like"/>
    <property type="match status" value="1"/>
</dbReference>
<dbReference type="InterPro" id="IPR011611">
    <property type="entry name" value="PfkB_dom"/>
</dbReference>
<keyword evidence="1" id="KW-0808">Transferase</keyword>
<sequence length="334" mass="36783">MTTTELKQLFSDMDRLHVVVVGDVMLDNYWWGQVDRISPEAPVPVVAIQKKETRIGGAANVALNCKALGAKVTLASVLGADESGKMLIDLCAEAGIDTQLLMQSLNRITTNKTRVLSRNQQMMRLDEEQADELLTADEHPFIDKVLRMLQREKPQVLIFEDYNKGVLKENVIDRITRHCKELGMITLVDPKKHNFLAYKDVTIFKPNLKEVREGLAIPLKNVNLPQLMEAHAALQDQLGHKATFITLSELGVFVAAEDQGYLEPAHIRNIADVSGAGDTVVATAALVYALTQDLRTMAAIANIAGGLVCEEVGVKPIDKTKLEEECMQLVASAS</sequence>
<evidence type="ECO:0000313" key="4">
    <source>
        <dbReference type="EMBL" id="GAA4455116.1"/>
    </source>
</evidence>
<dbReference type="PROSITE" id="PS00583">
    <property type="entry name" value="PFKB_KINASES_1"/>
    <property type="match status" value="1"/>
</dbReference>
<dbReference type="Gene3D" id="3.40.1190.20">
    <property type="match status" value="1"/>
</dbReference>
<comment type="caution">
    <text evidence="4">The sequence shown here is derived from an EMBL/GenBank/DDBJ whole genome shotgun (WGS) entry which is preliminary data.</text>
</comment>
<keyword evidence="5" id="KW-1185">Reference proteome</keyword>
<proteinExistence type="predicted"/>
<dbReference type="RefSeq" id="WP_344825737.1">
    <property type="nucleotide sequence ID" value="NZ_BAABEZ010000022.1"/>
</dbReference>